<evidence type="ECO:0000256" key="1">
    <source>
        <dbReference type="ARBA" id="ARBA00004635"/>
    </source>
</evidence>
<dbReference type="PIRSF" id="PIRSF002854">
    <property type="entry name" value="MetQ"/>
    <property type="match status" value="1"/>
</dbReference>
<sequence>MNAVKLLNASTVVKTVATVALAGAALVALAGCGAGAAGAAAASDDKTIVVGASPAPHAEILEQVKSRLADEGYTLEIKEYTDYVQPNLALEDGALDANYFQHITYLNDFNEERGTNLASAGSIHFEPLCLYPGKTASLDALPDGAQIAVPSDTTNEARALQLLQAQGLITIKDGAGFAATANDIVDNPKSIKIIETEAASLPRTLQDVDLAVINGNYAIGAGLEPSTALASEGESSEAAEQYVNVVAVRAGDESSDKIKALVNALQSDEVRQFIEQTYGVAVIPSC</sequence>
<evidence type="ECO:0000256" key="3">
    <source>
        <dbReference type="ARBA" id="ARBA00023136"/>
    </source>
</evidence>
<dbReference type="CDD" id="cd13597">
    <property type="entry name" value="PBP2_lipoprotein_Tp32"/>
    <property type="match status" value="1"/>
</dbReference>
<dbReference type="SUPFAM" id="SSF53850">
    <property type="entry name" value="Periplasmic binding protein-like II"/>
    <property type="match status" value="1"/>
</dbReference>
<evidence type="ECO:0000313" key="8">
    <source>
        <dbReference type="EMBL" id="RDB70461.1"/>
    </source>
</evidence>
<evidence type="ECO:0000256" key="2">
    <source>
        <dbReference type="ARBA" id="ARBA00022729"/>
    </source>
</evidence>
<dbReference type="PANTHER" id="PTHR30429:SF0">
    <property type="entry name" value="METHIONINE-BINDING LIPOPROTEIN METQ"/>
    <property type="match status" value="1"/>
</dbReference>
<evidence type="ECO:0000256" key="7">
    <source>
        <dbReference type="SAM" id="SignalP"/>
    </source>
</evidence>
<keyword evidence="4" id="KW-0564">Palmitate</keyword>
<feature type="chain" id="PRO_5046956684" description="Lipoprotein" evidence="7">
    <location>
        <begin position="31"/>
        <end position="286"/>
    </location>
</feature>
<reference evidence="8 9" key="1">
    <citation type="journal article" date="2018" name="Elife">
        <title>Discovery and characterization of a prevalent human gut bacterial enzyme sufficient for the inactivation of a family of plant toxins.</title>
        <authorList>
            <person name="Koppel N."/>
            <person name="Bisanz J.E."/>
            <person name="Pandelia M.E."/>
            <person name="Turnbaugh P.J."/>
            <person name="Balskus E.P."/>
        </authorList>
    </citation>
    <scope>NUCLEOTIDE SEQUENCE [LARGE SCALE GENOMIC DNA]</scope>
    <source>
        <strain evidence="8 9">DSM 16107</strain>
    </source>
</reference>
<dbReference type="Gene3D" id="3.40.190.10">
    <property type="entry name" value="Periplasmic binding protein-like II"/>
    <property type="match status" value="2"/>
</dbReference>
<dbReference type="PANTHER" id="PTHR30429">
    <property type="entry name" value="D-METHIONINE-BINDING LIPOPROTEIN METQ"/>
    <property type="match status" value="1"/>
</dbReference>
<dbReference type="InterPro" id="IPR004872">
    <property type="entry name" value="Lipoprotein_NlpA"/>
</dbReference>
<comment type="caution">
    <text evidence="8">The sequence shown here is derived from an EMBL/GenBank/DDBJ whole genome shotgun (WGS) entry which is preliminary data.</text>
</comment>
<dbReference type="Proteomes" id="UP000253817">
    <property type="component" value="Unassembled WGS sequence"/>
</dbReference>
<organism evidence="8 9">
    <name type="scientific">Eggerthella sinensis</name>
    <dbReference type="NCBI Taxonomy" id="242230"/>
    <lineage>
        <taxon>Bacteria</taxon>
        <taxon>Bacillati</taxon>
        <taxon>Actinomycetota</taxon>
        <taxon>Coriobacteriia</taxon>
        <taxon>Eggerthellales</taxon>
        <taxon>Eggerthellaceae</taxon>
        <taxon>Eggerthella</taxon>
    </lineage>
</organism>
<feature type="signal peptide" evidence="7">
    <location>
        <begin position="1"/>
        <end position="30"/>
    </location>
</feature>
<evidence type="ECO:0000313" key="9">
    <source>
        <dbReference type="Proteomes" id="UP000253817"/>
    </source>
</evidence>
<evidence type="ECO:0000256" key="5">
    <source>
        <dbReference type="ARBA" id="ARBA00023288"/>
    </source>
</evidence>
<dbReference type="RefSeq" id="WP_114545489.1">
    <property type="nucleotide sequence ID" value="NZ_PPTT01000005.1"/>
</dbReference>
<comment type="subcellular location">
    <subcellularLocation>
        <location evidence="1">Membrane</location>
        <topology evidence="1">Lipid-anchor</topology>
    </subcellularLocation>
</comment>
<keyword evidence="5 6" id="KW-0449">Lipoprotein</keyword>
<gene>
    <name evidence="8" type="ORF">C1876_04315</name>
</gene>
<evidence type="ECO:0000256" key="6">
    <source>
        <dbReference type="PIRNR" id="PIRNR002854"/>
    </source>
</evidence>
<name>A0ABX9HLN1_9ACTN</name>
<protein>
    <recommendedName>
        <fullName evidence="6">Lipoprotein</fullName>
    </recommendedName>
</protein>
<keyword evidence="3" id="KW-0472">Membrane</keyword>
<evidence type="ECO:0000256" key="4">
    <source>
        <dbReference type="ARBA" id="ARBA00023139"/>
    </source>
</evidence>
<keyword evidence="9" id="KW-1185">Reference proteome</keyword>
<accession>A0ABX9HLN1</accession>
<comment type="similarity">
    <text evidence="6">Belongs to the nlpA lipoprotein family.</text>
</comment>
<proteinExistence type="inferred from homology"/>
<dbReference type="PROSITE" id="PS51257">
    <property type="entry name" value="PROKAR_LIPOPROTEIN"/>
    <property type="match status" value="1"/>
</dbReference>
<keyword evidence="2 7" id="KW-0732">Signal</keyword>
<dbReference type="Pfam" id="PF03180">
    <property type="entry name" value="Lipoprotein_9"/>
    <property type="match status" value="1"/>
</dbReference>
<dbReference type="EMBL" id="PPTT01000005">
    <property type="protein sequence ID" value="RDB70461.1"/>
    <property type="molecule type" value="Genomic_DNA"/>
</dbReference>